<keyword evidence="7" id="KW-1185">Reference proteome</keyword>
<evidence type="ECO:0000256" key="3">
    <source>
        <dbReference type="ARBA" id="ARBA00023027"/>
    </source>
</evidence>
<dbReference type="InterPro" id="IPR050134">
    <property type="entry name" value="NAD-dep_sirtuin_deacylases"/>
</dbReference>
<dbReference type="PATRIC" id="fig|176090.4.peg.1734"/>
<dbReference type="SUPFAM" id="SSF52467">
    <property type="entry name" value="DHS-like NAD/FAD-binding domain"/>
    <property type="match status" value="1"/>
</dbReference>
<dbReference type="Proteomes" id="UP000030019">
    <property type="component" value="Unassembled WGS sequence"/>
</dbReference>
<sequence>MNQVKEAKKLLDEADAVLIGAAAGLSTAAGLDYAGQRFQQHFSDYIEKYGMTDMYSAGFYPFQTLEEKWAYWSRHVLLNRYGESLPLYQDLYNLVKDKEYFVMTTNVDGQFEKAGFDRERLFEIQGNYGEFQCSVPCHQEVYSNEEAIKKMVKASQNLKIPSELIPYCPRCQAPMNMHLRIDSTFVETTLWHQEQEALQKFVERYEDKKLVLLELGVGYNTPTIIKYPFERMTIYFPNVNLIRLNIEDKPKKGIITINQDIKEVLAAWKE</sequence>
<organism evidence="6 7">
    <name type="scientific">Streptococcus sinensis</name>
    <dbReference type="NCBI Taxonomy" id="176090"/>
    <lineage>
        <taxon>Bacteria</taxon>
        <taxon>Bacillati</taxon>
        <taxon>Bacillota</taxon>
        <taxon>Bacilli</taxon>
        <taxon>Lactobacillales</taxon>
        <taxon>Streptococcaceae</taxon>
        <taxon>Streptococcus</taxon>
    </lineage>
</organism>
<dbReference type="InterPro" id="IPR026590">
    <property type="entry name" value="Ssirtuin_cat_dom"/>
</dbReference>
<dbReference type="RefSeq" id="WP_037618005.1">
    <property type="nucleotide sequence ID" value="NZ_JPEN01000103.1"/>
</dbReference>
<dbReference type="AlphaFoldDB" id="A0A0A0DEG5"/>
<feature type="binding site" evidence="4">
    <location>
        <position position="168"/>
    </location>
    <ligand>
        <name>Zn(2+)</name>
        <dbReference type="ChEBI" id="CHEBI:29105"/>
    </ligand>
</feature>
<proteinExistence type="predicted"/>
<dbReference type="STRING" id="176090.SSIN_1787"/>
<comment type="caution">
    <text evidence="4">Lacks conserved residue(s) required for the propagation of feature annotation.</text>
</comment>
<reference evidence="6 7" key="1">
    <citation type="submission" date="2014-06" db="EMBL/GenBank/DDBJ databases">
        <authorList>
            <person name="Teng J.L."/>
            <person name="Huang Y."/>
            <person name="Tse H."/>
            <person name="Lau S.K."/>
            <person name="Woo P.C."/>
        </authorList>
    </citation>
    <scope>NUCLEOTIDE SEQUENCE [LARGE SCALE GENOMIC DNA]</scope>
    <source>
        <strain evidence="6 7">HKU4</strain>
    </source>
</reference>
<dbReference type="GO" id="GO:0070403">
    <property type="term" value="F:NAD+ binding"/>
    <property type="evidence" value="ECO:0007669"/>
    <property type="project" value="InterPro"/>
</dbReference>
<feature type="binding site" evidence="4">
    <location>
        <position position="137"/>
    </location>
    <ligand>
        <name>Zn(2+)</name>
        <dbReference type="ChEBI" id="CHEBI:29105"/>
    </ligand>
</feature>
<dbReference type="PANTHER" id="PTHR11085:SF10">
    <property type="entry name" value="NAD-DEPENDENT PROTEIN DEACYLASE SIRTUIN-5, MITOCHONDRIAL-RELATED"/>
    <property type="match status" value="1"/>
</dbReference>
<dbReference type="EMBL" id="JPEN01000103">
    <property type="protein sequence ID" value="KGM36430.1"/>
    <property type="molecule type" value="Genomic_DNA"/>
</dbReference>
<dbReference type="EC" id="2.3.1.286" evidence="1"/>
<feature type="binding site" evidence="4">
    <location>
        <position position="133"/>
    </location>
    <ligand>
        <name>Zn(2+)</name>
        <dbReference type="ChEBI" id="CHEBI:29105"/>
    </ligand>
</feature>
<dbReference type="Pfam" id="PF02146">
    <property type="entry name" value="SIR2"/>
    <property type="match status" value="1"/>
</dbReference>
<dbReference type="Gene3D" id="3.40.50.1220">
    <property type="entry name" value="TPP-binding domain"/>
    <property type="match status" value="1"/>
</dbReference>
<keyword evidence="4" id="KW-0479">Metal-binding</keyword>
<evidence type="ECO:0000256" key="1">
    <source>
        <dbReference type="ARBA" id="ARBA00012928"/>
    </source>
</evidence>
<dbReference type="PANTHER" id="PTHR11085">
    <property type="entry name" value="NAD-DEPENDENT PROTEIN DEACYLASE SIRTUIN-5, MITOCHONDRIAL-RELATED"/>
    <property type="match status" value="1"/>
</dbReference>
<dbReference type="InterPro" id="IPR029035">
    <property type="entry name" value="DHS-like_NAD/FAD-binding_dom"/>
</dbReference>
<evidence type="ECO:0000259" key="5">
    <source>
        <dbReference type="PROSITE" id="PS50305"/>
    </source>
</evidence>
<evidence type="ECO:0000313" key="7">
    <source>
        <dbReference type="Proteomes" id="UP000030019"/>
    </source>
</evidence>
<dbReference type="GO" id="GO:0046872">
    <property type="term" value="F:metal ion binding"/>
    <property type="evidence" value="ECO:0007669"/>
    <property type="project" value="UniProtKB-KW"/>
</dbReference>
<dbReference type="PROSITE" id="PS50305">
    <property type="entry name" value="SIRTUIN"/>
    <property type="match status" value="1"/>
</dbReference>
<dbReference type="eggNOG" id="COG0846">
    <property type="taxonomic scope" value="Bacteria"/>
</dbReference>
<dbReference type="InterPro" id="IPR003000">
    <property type="entry name" value="Sirtuin"/>
</dbReference>
<keyword evidence="2" id="KW-0808">Transferase</keyword>
<accession>A0A0A0DEG5</accession>
<keyword evidence="3" id="KW-0520">NAD</keyword>
<gene>
    <name evidence="6" type="ORF">SSIN_1787</name>
</gene>
<evidence type="ECO:0000256" key="2">
    <source>
        <dbReference type="ARBA" id="ARBA00022679"/>
    </source>
</evidence>
<evidence type="ECO:0000313" key="6">
    <source>
        <dbReference type="EMBL" id="KGM36430.1"/>
    </source>
</evidence>
<protein>
    <recommendedName>
        <fullName evidence="1">protein acetyllysine N-acetyltransferase</fullName>
        <ecNumber evidence="1">2.3.1.286</ecNumber>
    </recommendedName>
</protein>
<name>A0A0A0DEG5_9STRE</name>
<feature type="binding site" evidence="4">
    <location>
        <position position="171"/>
    </location>
    <ligand>
        <name>Zn(2+)</name>
        <dbReference type="ChEBI" id="CHEBI:29105"/>
    </ligand>
</feature>
<keyword evidence="4" id="KW-0862">Zinc</keyword>
<feature type="domain" description="Deacetylase sirtuin-type" evidence="5">
    <location>
        <begin position="1"/>
        <end position="270"/>
    </location>
</feature>
<comment type="caution">
    <text evidence="6">The sequence shown here is derived from an EMBL/GenBank/DDBJ whole genome shotgun (WGS) entry which is preliminary data.</text>
</comment>
<evidence type="ECO:0000256" key="4">
    <source>
        <dbReference type="PROSITE-ProRule" id="PRU00236"/>
    </source>
</evidence>
<dbReference type="GO" id="GO:0017136">
    <property type="term" value="F:histone deacetylase activity, NAD-dependent"/>
    <property type="evidence" value="ECO:0007669"/>
    <property type="project" value="TreeGrafter"/>
</dbReference>